<dbReference type="InterPro" id="IPR004113">
    <property type="entry name" value="FAD-bd_oxidored_4_C"/>
</dbReference>
<dbReference type="PROSITE" id="PS51387">
    <property type="entry name" value="FAD_PCMH"/>
    <property type="match status" value="1"/>
</dbReference>
<reference evidence="6 7" key="1">
    <citation type="journal article" date="2020" name="Proc. Natl. Acad. Sci. U.S.A.">
        <title>Ecological drivers of bacterial community assembly in synthetic phycospheres.</title>
        <authorList>
            <person name="Fu H."/>
            <person name="Uchimiya M."/>
            <person name="Gore J."/>
            <person name="Moran M.A."/>
        </authorList>
    </citation>
    <scope>NUCLEOTIDE SEQUENCE [LARGE SCALE GENOMIC DNA]</scope>
    <source>
        <strain evidence="6">HF-Din03</strain>
    </source>
</reference>
<dbReference type="RefSeq" id="WP_011048760.1">
    <property type="nucleotide sequence ID" value="NZ_CP076685.1"/>
</dbReference>
<dbReference type="SUPFAM" id="SSF55103">
    <property type="entry name" value="FAD-linked oxidases, C-terminal domain"/>
    <property type="match status" value="1"/>
</dbReference>
<dbReference type="InterPro" id="IPR016167">
    <property type="entry name" value="FAD-bd_PCMH_sub1"/>
</dbReference>
<accession>A0A850LF15</accession>
<organism evidence="6 7">
    <name type="scientific">Ruegeria pomeroyi</name>
    <dbReference type="NCBI Taxonomy" id="89184"/>
    <lineage>
        <taxon>Bacteria</taxon>
        <taxon>Pseudomonadati</taxon>
        <taxon>Pseudomonadota</taxon>
        <taxon>Alphaproteobacteria</taxon>
        <taxon>Rhodobacterales</taxon>
        <taxon>Roseobacteraceae</taxon>
        <taxon>Ruegeria</taxon>
    </lineage>
</organism>
<dbReference type="Gene3D" id="3.30.70.2740">
    <property type="match status" value="1"/>
</dbReference>
<dbReference type="GO" id="GO:0071949">
    <property type="term" value="F:FAD binding"/>
    <property type="evidence" value="ECO:0007669"/>
    <property type="project" value="InterPro"/>
</dbReference>
<dbReference type="OMA" id="YNEDWMR"/>
<dbReference type="Proteomes" id="UP000565723">
    <property type="component" value="Unassembled WGS sequence"/>
</dbReference>
<keyword evidence="4" id="KW-0274">FAD</keyword>
<dbReference type="Gene3D" id="1.10.45.10">
    <property type="entry name" value="Vanillyl-alcohol Oxidase, Chain A, domain 4"/>
    <property type="match status" value="1"/>
</dbReference>
<dbReference type="GO" id="GO:0022904">
    <property type="term" value="P:respiratory electron transport chain"/>
    <property type="evidence" value="ECO:0007669"/>
    <property type="project" value="TreeGrafter"/>
</dbReference>
<dbReference type="InterPro" id="IPR016171">
    <property type="entry name" value="Vanillyl_alc_oxidase_C-sub2"/>
</dbReference>
<dbReference type="Pfam" id="PF02913">
    <property type="entry name" value="FAD-oxidase_C"/>
    <property type="match status" value="1"/>
</dbReference>
<feature type="domain" description="FAD-binding PCMH-type" evidence="5">
    <location>
        <begin position="37"/>
        <end position="219"/>
    </location>
</feature>
<comment type="similarity">
    <text evidence="2">Belongs to the FAD-binding oxidoreductase/transferase type 4 family.</text>
</comment>
<dbReference type="AlphaFoldDB" id="A0A850LF15"/>
<evidence type="ECO:0000256" key="1">
    <source>
        <dbReference type="ARBA" id="ARBA00001974"/>
    </source>
</evidence>
<evidence type="ECO:0000256" key="2">
    <source>
        <dbReference type="ARBA" id="ARBA00008000"/>
    </source>
</evidence>
<sequence>MTLHPADESFANHLRSLLPAEVLRPVEPRYLSEPRGRWTGQAGVLALPRSTEEVARLIRAAGTKRVPVLPYGGGTGLVGGQVMPEGPAPLLISLERMNRIRGIYPQENVVVAEAGCILADVQSAAGDAGRLFPLSLASEGSCRIGGNLATNAGGVGVLRYGNARDLCLGLEAVLPNGEIWSGLTRLRKDNTGYDLRNLLIGSEGTLGIITAAALKLFPQPGSQGTALLTVRDPQAALDLLALARGQVGEGVSAFELIHRQSFDFLAETLPHLRQPLDPVPEWSVLVELGLSGGLDAVTALEALFEAAVEAELVIDGVVAQSEAQRGALWSLREHIPEANRRIGSISSHDVSLPLSELPAFIQRGQEAVSAMGPFRINCFGHLGDGNLHYNLFPPKGRDRSDYAVQATELKRLVHDLVHDFGGSVSAEHGIGRFKTGDLQRYGDPAKLAAMRAIKTALDPAGIMNPGAVLA</sequence>
<evidence type="ECO:0000256" key="3">
    <source>
        <dbReference type="ARBA" id="ARBA00022630"/>
    </source>
</evidence>
<dbReference type="InterPro" id="IPR016169">
    <property type="entry name" value="FAD-bd_PCMH_sub2"/>
</dbReference>
<dbReference type="InterPro" id="IPR036318">
    <property type="entry name" value="FAD-bd_PCMH-like_sf"/>
</dbReference>
<evidence type="ECO:0000313" key="7">
    <source>
        <dbReference type="Proteomes" id="UP000565723"/>
    </source>
</evidence>
<dbReference type="Pfam" id="PF01565">
    <property type="entry name" value="FAD_binding_4"/>
    <property type="match status" value="1"/>
</dbReference>
<dbReference type="InterPro" id="IPR051264">
    <property type="entry name" value="FAD-oxidored/transferase_4"/>
</dbReference>
<dbReference type="PANTHER" id="PTHR43716:SF2">
    <property type="entry name" value="BLL6224 PROTEIN"/>
    <property type="match status" value="1"/>
</dbReference>
<protein>
    <submittedName>
        <fullName evidence="6">FAD-binding oxidoreductase</fullName>
    </submittedName>
</protein>
<dbReference type="SUPFAM" id="SSF56176">
    <property type="entry name" value="FAD-binding/transporter-associated domain-like"/>
    <property type="match status" value="1"/>
</dbReference>
<dbReference type="Gene3D" id="3.30.43.10">
    <property type="entry name" value="Uridine Diphospho-n-acetylenolpyruvylglucosamine Reductase, domain 2"/>
    <property type="match status" value="1"/>
</dbReference>
<comment type="caution">
    <text evidence="6">The sequence shown here is derived from an EMBL/GenBank/DDBJ whole genome shotgun (WGS) entry which is preliminary data.</text>
</comment>
<name>A0A850LF15_9RHOB</name>
<dbReference type="InterPro" id="IPR016164">
    <property type="entry name" value="FAD-linked_Oxase-like_C"/>
</dbReference>
<keyword evidence="3" id="KW-0285">Flavoprotein</keyword>
<evidence type="ECO:0000313" key="6">
    <source>
        <dbReference type="EMBL" id="NVK96654.1"/>
    </source>
</evidence>
<evidence type="ECO:0000259" key="5">
    <source>
        <dbReference type="PROSITE" id="PS51387"/>
    </source>
</evidence>
<dbReference type="Gene3D" id="3.30.70.2190">
    <property type="match status" value="1"/>
</dbReference>
<proteinExistence type="inferred from homology"/>
<dbReference type="FunFam" id="1.10.45.10:FF:000001">
    <property type="entry name" value="D-lactate dehydrogenase mitochondrial"/>
    <property type="match status" value="1"/>
</dbReference>
<dbReference type="InterPro" id="IPR016166">
    <property type="entry name" value="FAD-bd_PCMH"/>
</dbReference>
<gene>
    <name evidence="6" type="ORF">HW564_06970</name>
</gene>
<comment type="cofactor">
    <cofactor evidence="1">
        <name>FAD</name>
        <dbReference type="ChEBI" id="CHEBI:57692"/>
    </cofactor>
</comment>
<dbReference type="InterPro" id="IPR006094">
    <property type="entry name" value="Oxid_FAD_bind_N"/>
</dbReference>
<dbReference type="EMBL" id="JABXIY010000017">
    <property type="protein sequence ID" value="NVK96654.1"/>
    <property type="molecule type" value="Genomic_DNA"/>
</dbReference>
<evidence type="ECO:0000256" key="4">
    <source>
        <dbReference type="ARBA" id="ARBA00022827"/>
    </source>
</evidence>
<dbReference type="PANTHER" id="PTHR43716">
    <property type="entry name" value="D-2-HYDROXYGLUTARATE DEHYDROGENASE, MITOCHONDRIAL"/>
    <property type="match status" value="1"/>
</dbReference>
<dbReference type="GO" id="GO:0003824">
    <property type="term" value="F:catalytic activity"/>
    <property type="evidence" value="ECO:0007669"/>
    <property type="project" value="InterPro"/>
</dbReference>
<dbReference type="Gene3D" id="3.30.465.10">
    <property type="match status" value="1"/>
</dbReference>